<gene>
    <name evidence="2" type="ORF">SASPL_151049</name>
</gene>
<organism evidence="2">
    <name type="scientific">Salvia splendens</name>
    <name type="common">Scarlet sage</name>
    <dbReference type="NCBI Taxonomy" id="180675"/>
    <lineage>
        <taxon>Eukaryota</taxon>
        <taxon>Viridiplantae</taxon>
        <taxon>Streptophyta</taxon>
        <taxon>Embryophyta</taxon>
        <taxon>Tracheophyta</taxon>
        <taxon>Spermatophyta</taxon>
        <taxon>Magnoliopsida</taxon>
        <taxon>eudicotyledons</taxon>
        <taxon>Gunneridae</taxon>
        <taxon>Pentapetalae</taxon>
        <taxon>asterids</taxon>
        <taxon>lamiids</taxon>
        <taxon>Lamiales</taxon>
        <taxon>Lamiaceae</taxon>
        <taxon>Nepetoideae</taxon>
        <taxon>Mentheae</taxon>
        <taxon>Salviinae</taxon>
        <taxon>Salvia</taxon>
        <taxon>Salvia subgen. Calosphace</taxon>
        <taxon>core Calosphace</taxon>
    </lineage>
</organism>
<evidence type="ECO:0000313" key="3">
    <source>
        <dbReference type="Proteomes" id="UP000298416"/>
    </source>
</evidence>
<feature type="transmembrane region" description="Helical" evidence="1">
    <location>
        <begin position="128"/>
        <end position="150"/>
    </location>
</feature>
<comment type="caution">
    <text evidence="2">The sequence shown here is derived from an EMBL/GenBank/DDBJ whole genome shotgun (WGS) entry which is preliminary data.</text>
</comment>
<reference evidence="2" key="2">
    <citation type="submission" date="2020-08" db="EMBL/GenBank/DDBJ databases">
        <title>Plant Genome Project.</title>
        <authorList>
            <person name="Zhang R.-G."/>
        </authorList>
    </citation>
    <scope>NUCLEOTIDE SEQUENCE</scope>
    <source>
        <strain evidence="2">Huo1</strain>
        <tissue evidence="2">Leaf</tissue>
    </source>
</reference>
<evidence type="ECO:0000256" key="1">
    <source>
        <dbReference type="SAM" id="Phobius"/>
    </source>
</evidence>
<dbReference type="AlphaFoldDB" id="A0A8X8Z312"/>
<accession>A0A8X8Z312</accession>
<dbReference type="Proteomes" id="UP000298416">
    <property type="component" value="Unassembled WGS sequence"/>
</dbReference>
<dbReference type="SUPFAM" id="SSF82199">
    <property type="entry name" value="SET domain"/>
    <property type="match status" value="1"/>
</dbReference>
<reference evidence="2" key="1">
    <citation type="submission" date="2018-01" db="EMBL/GenBank/DDBJ databases">
        <authorList>
            <person name="Mao J.F."/>
        </authorList>
    </citation>
    <scope>NUCLEOTIDE SEQUENCE</scope>
    <source>
        <strain evidence="2">Huo1</strain>
        <tissue evidence="2">Leaf</tissue>
    </source>
</reference>
<protein>
    <submittedName>
        <fullName evidence="2">Uncharacterized protein</fullName>
    </submittedName>
</protein>
<keyword evidence="1" id="KW-0472">Membrane</keyword>
<name>A0A8X8Z312_SALSN</name>
<dbReference type="EMBL" id="PNBA02000020">
    <property type="protein sequence ID" value="KAG6389578.1"/>
    <property type="molecule type" value="Genomic_DNA"/>
</dbReference>
<proteinExistence type="predicted"/>
<keyword evidence="1" id="KW-0812">Transmembrane</keyword>
<keyword evidence="1" id="KW-1133">Transmembrane helix</keyword>
<feature type="transmembrane region" description="Helical" evidence="1">
    <location>
        <begin position="12"/>
        <end position="34"/>
    </location>
</feature>
<dbReference type="InterPro" id="IPR046341">
    <property type="entry name" value="SET_dom_sf"/>
</dbReference>
<dbReference type="Gene3D" id="3.90.1410.10">
    <property type="entry name" value="set domain protein methyltransferase, domain 1"/>
    <property type="match status" value="1"/>
</dbReference>
<keyword evidence="3" id="KW-1185">Reference proteome</keyword>
<evidence type="ECO:0000313" key="2">
    <source>
        <dbReference type="EMBL" id="KAG6389578.1"/>
    </source>
</evidence>
<sequence length="197" mass="22526">MANLELKANRNDLLPFVVALLIAAHVIAFILYSVHLAPDNLPLGIACLLGDEVGEVALLILHEKRLGKKSEWAPYISRLPPLPKDMHSLVFWSDEEMDMVRQMAIAGCGFAPGDEVLIMESFRMPHSFWISVLLFLAIVMIKFMLSLVHLNMMLSIRRSWIYSWQRSHTPRIKDDNEFAYYDNKSASAWLESYCSTL</sequence>